<evidence type="ECO:0000259" key="1">
    <source>
        <dbReference type="SMART" id="SM00343"/>
    </source>
</evidence>
<dbReference type="AlphaFoldDB" id="A0A151TXX9"/>
<feature type="domain" description="CCHC-type" evidence="1">
    <location>
        <begin position="232"/>
        <end position="248"/>
    </location>
</feature>
<gene>
    <name evidence="2" type="ORF">KK1_011176</name>
</gene>
<dbReference type="Gene3D" id="4.10.60.10">
    <property type="entry name" value="Zinc finger, CCHC-type"/>
    <property type="match status" value="1"/>
</dbReference>
<organism evidence="2 3">
    <name type="scientific">Cajanus cajan</name>
    <name type="common">Pigeon pea</name>
    <name type="synonym">Cajanus indicus</name>
    <dbReference type="NCBI Taxonomy" id="3821"/>
    <lineage>
        <taxon>Eukaryota</taxon>
        <taxon>Viridiplantae</taxon>
        <taxon>Streptophyta</taxon>
        <taxon>Embryophyta</taxon>
        <taxon>Tracheophyta</taxon>
        <taxon>Spermatophyta</taxon>
        <taxon>Magnoliopsida</taxon>
        <taxon>eudicotyledons</taxon>
        <taxon>Gunneridae</taxon>
        <taxon>Pentapetalae</taxon>
        <taxon>rosids</taxon>
        <taxon>fabids</taxon>
        <taxon>Fabales</taxon>
        <taxon>Fabaceae</taxon>
        <taxon>Papilionoideae</taxon>
        <taxon>50 kb inversion clade</taxon>
        <taxon>NPAAA clade</taxon>
        <taxon>indigoferoid/millettioid clade</taxon>
        <taxon>Phaseoleae</taxon>
        <taxon>Cajanus</taxon>
    </lineage>
</organism>
<dbReference type="Proteomes" id="UP000075243">
    <property type="component" value="Chromosome 3"/>
</dbReference>
<dbReference type="CDD" id="cd09272">
    <property type="entry name" value="RNase_HI_RT_Ty1"/>
    <property type="match status" value="1"/>
</dbReference>
<name>A0A151TXX9_CAJCA</name>
<reference evidence="2 3" key="1">
    <citation type="journal article" date="2012" name="Nat. Biotechnol.">
        <title>Draft genome sequence of pigeonpea (Cajanus cajan), an orphan legume crop of resource-poor farmers.</title>
        <authorList>
            <person name="Varshney R.K."/>
            <person name="Chen W."/>
            <person name="Li Y."/>
            <person name="Bharti A.K."/>
            <person name="Saxena R.K."/>
            <person name="Schlueter J.A."/>
            <person name="Donoghue M.T."/>
            <person name="Azam S."/>
            <person name="Fan G."/>
            <person name="Whaley A.M."/>
            <person name="Farmer A.D."/>
            <person name="Sheridan J."/>
            <person name="Iwata A."/>
            <person name="Tuteja R."/>
            <person name="Penmetsa R.V."/>
            <person name="Wu W."/>
            <person name="Upadhyaya H.D."/>
            <person name="Yang S.P."/>
            <person name="Shah T."/>
            <person name="Saxena K.B."/>
            <person name="Michael T."/>
            <person name="McCombie W.R."/>
            <person name="Yang B."/>
            <person name="Zhang G."/>
            <person name="Yang H."/>
            <person name="Wang J."/>
            <person name="Spillane C."/>
            <person name="Cook D.R."/>
            <person name="May G.D."/>
            <person name="Xu X."/>
            <person name="Jackson S.A."/>
        </authorList>
    </citation>
    <scope>NUCLEOTIDE SEQUENCE [LARGE SCALE GENOMIC DNA]</scope>
    <source>
        <strain evidence="3">cv. Asha</strain>
    </source>
</reference>
<evidence type="ECO:0000313" key="2">
    <source>
        <dbReference type="EMBL" id="KYP71896.1"/>
    </source>
</evidence>
<dbReference type="OMA" id="SHWEATE"/>
<proteinExistence type="predicted"/>
<keyword evidence="3" id="KW-1185">Reference proteome</keyword>
<feature type="domain" description="CCHC-type" evidence="1">
    <location>
        <begin position="208"/>
        <end position="224"/>
    </location>
</feature>
<dbReference type="InterPro" id="IPR036875">
    <property type="entry name" value="Znf_CCHC_sf"/>
</dbReference>
<protein>
    <submittedName>
        <fullName evidence="2">Copia protein</fullName>
    </submittedName>
</protein>
<dbReference type="SUPFAM" id="SSF57756">
    <property type="entry name" value="Retrovirus zinc finger-like domains"/>
    <property type="match status" value="1"/>
</dbReference>
<dbReference type="EMBL" id="CM003605">
    <property type="protein sequence ID" value="KYP71896.1"/>
    <property type="molecule type" value="Genomic_DNA"/>
</dbReference>
<dbReference type="InterPro" id="IPR001878">
    <property type="entry name" value="Znf_CCHC"/>
</dbReference>
<dbReference type="GO" id="GO:0008270">
    <property type="term" value="F:zinc ion binding"/>
    <property type="evidence" value="ECO:0007669"/>
    <property type="project" value="InterPro"/>
</dbReference>
<dbReference type="GO" id="GO:0003676">
    <property type="term" value="F:nucleic acid binding"/>
    <property type="evidence" value="ECO:0007669"/>
    <property type="project" value="InterPro"/>
</dbReference>
<evidence type="ECO:0000313" key="3">
    <source>
        <dbReference type="Proteomes" id="UP000075243"/>
    </source>
</evidence>
<dbReference type="PANTHER" id="PTHR11439">
    <property type="entry name" value="GAG-POL-RELATED RETROTRANSPOSON"/>
    <property type="match status" value="1"/>
</dbReference>
<dbReference type="Gramene" id="C.cajan_10858.t">
    <property type="protein sequence ID" value="C.cajan_10858.t"/>
    <property type="gene ID" value="C.cajan_10858"/>
</dbReference>
<dbReference type="SMART" id="SM00343">
    <property type="entry name" value="ZnF_C2HC"/>
    <property type="match status" value="2"/>
</dbReference>
<dbReference type="SUPFAM" id="SSF56672">
    <property type="entry name" value="DNA/RNA polymerases"/>
    <property type="match status" value="1"/>
</dbReference>
<sequence length="583" mass="66040">MLTALSAKNKVEFFDGTITQPAPNHVLFSVWKRFNNMVISWLVHSVSISIRQSILWMDNAIDIWKDLKVRYSQGDLLRISDLQQELASIRQGGANITDYFTKLRMIWDELESYRPALFCTCDVKCSCNALTDVMLRKMQDRIMQFLRGLNEQYHNVRSNILMMDPLPSIAKVFSYVVQQERQLTNSDIVGNLNAINAASSLSSRTNYSCSYCGREGHTVESCYKKNGRSGKVCTHCGFNGHIVEECYKKHGYPPGHILHKTSGAYINNTVRDENNPQEGNDKVKQENQNQDMRLTPQQYQILMSSLQQHNGGTSTNASHINQIGNIFSLTCNMNKNNSDFWILDSKPASTPIDYDTHLHQQSGVPLSDSEASTYRRLIGRLIYLTNTRPDITFVVQHRSQFTSKPRSAHQHAAAHILRYVKAAPGSGIFFSCLDTRRSITGFSIYLGSSLISWKSQKQATVSRSSFEVEYQALANATCELQWLTYLLEDFGVSFLCPAFLYCDNQSTLHIAANPMFHERTKHIELDCHLVREKLHSGLLKLLPITSANQLANIYTKALPPSAFNFLQCKLGMYNIHSQLEGGS</sequence>
<dbReference type="PANTHER" id="PTHR11439:SF498">
    <property type="entry name" value="DNAK FAMILY PROTEIN"/>
    <property type="match status" value="1"/>
</dbReference>
<accession>A0A151TXX9</accession>
<dbReference type="InterPro" id="IPR043502">
    <property type="entry name" value="DNA/RNA_pol_sf"/>
</dbReference>